<evidence type="ECO:0000256" key="2">
    <source>
        <dbReference type="ARBA" id="ARBA00023186"/>
    </source>
</evidence>
<dbReference type="OrthoDB" id="9798842at2"/>
<dbReference type="AlphaFoldDB" id="A0A4Q2U7W1"/>
<proteinExistence type="inferred from homology"/>
<comment type="function">
    <text evidence="3">Required for maturation of urease via the functional incorporation of the urease nickel metallocenter.</text>
</comment>
<protein>
    <recommendedName>
        <fullName evidence="3">Urease accessory protein UreD</fullName>
    </recommendedName>
</protein>
<sequence>MTDASPSNRARGTLAAGFRRVGTRTEVVGPHEAGGYRLRLPRTHGGPCEAVIVNTGGGMAGGDRADFSFAAEAGAAVTLTTTAAEKVYRGAEAGGAEAETRVGVALAVGPGAALDWLPQETILFDGARLRRRLDVEVEEDADLLMAEMLVFGRLGMGERMGSGRVRDRWRVRRGGRLALAEDLDIGGDVAGLLDRPALGGGARACATVVWASRRAGDGLDAARAALDVADVAGGASAWNGLLVARALSPSPRALRTAIVDLLSGLRGRALPRLWA</sequence>
<comment type="caution">
    <text evidence="4">The sequence shown here is derived from an EMBL/GenBank/DDBJ whole genome shotgun (WGS) entry which is preliminary data.</text>
</comment>
<dbReference type="Pfam" id="PF01774">
    <property type="entry name" value="UreD"/>
    <property type="match status" value="1"/>
</dbReference>
<comment type="subunit">
    <text evidence="3">UreD, UreF and UreG form a complex that acts as a GTP-hydrolysis-dependent molecular chaperone, activating the urease apoprotein by helping to assemble the nickel containing metallocenter of UreC. The UreE protein probably delivers the nickel.</text>
</comment>
<comment type="subcellular location">
    <subcellularLocation>
        <location evidence="3">Cytoplasm</location>
    </subcellularLocation>
</comment>
<gene>
    <name evidence="3" type="primary">ureD</name>
    <name evidence="4" type="ORF">D3273_08875</name>
</gene>
<organism evidence="4 5">
    <name type="scientific">Lichenibacterium minor</name>
    <dbReference type="NCBI Taxonomy" id="2316528"/>
    <lineage>
        <taxon>Bacteria</taxon>
        <taxon>Pseudomonadati</taxon>
        <taxon>Pseudomonadota</taxon>
        <taxon>Alphaproteobacteria</taxon>
        <taxon>Hyphomicrobiales</taxon>
        <taxon>Lichenihabitantaceae</taxon>
        <taxon>Lichenibacterium</taxon>
    </lineage>
</organism>
<evidence type="ECO:0000256" key="3">
    <source>
        <dbReference type="HAMAP-Rule" id="MF_01384"/>
    </source>
</evidence>
<evidence type="ECO:0000313" key="5">
    <source>
        <dbReference type="Proteomes" id="UP000290759"/>
    </source>
</evidence>
<dbReference type="PANTHER" id="PTHR33643">
    <property type="entry name" value="UREASE ACCESSORY PROTEIN D"/>
    <property type="match status" value="1"/>
</dbReference>
<keyword evidence="2 3" id="KW-0143">Chaperone</keyword>
<reference evidence="4 5" key="1">
    <citation type="submission" date="2018-12" db="EMBL/GenBank/DDBJ databases">
        <authorList>
            <person name="Grouzdev D.S."/>
            <person name="Krutkina M.S."/>
        </authorList>
    </citation>
    <scope>NUCLEOTIDE SEQUENCE [LARGE SCALE GENOMIC DNA]</scope>
    <source>
        <strain evidence="4 5">RmlP026</strain>
    </source>
</reference>
<dbReference type="GO" id="GO:0005737">
    <property type="term" value="C:cytoplasm"/>
    <property type="evidence" value="ECO:0007669"/>
    <property type="project" value="UniProtKB-SubCell"/>
</dbReference>
<keyword evidence="3" id="KW-0996">Nickel insertion</keyword>
<accession>A0A4Q2U7W1</accession>
<dbReference type="EMBL" id="QYBB01000007">
    <property type="protein sequence ID" value="RYC32492.1"/>
    <property type="molecule type" value="Genomic_DNA"/>
</dbReference>
<evidence type="ECO:0000256" key="1">
    <source>
        <dbReference type="ARBA" id="ARBA00007177"/>
    </source>
</evidence>
<dbReference type="HAMAP" id="MF_01384">
    <property type="entry name" value="UreD"/>
    <property type="match status" value="1"/>
</dbReference>
<dbReference type="RefSeq" id="WP_129225582.1">
    <property type="nucleotide sequence ID" value="NZ_QYBB01000007.1"/>
</dbReference>
<name>A0A4Q2U7W1_9HYPH</name>
<keyword evidence="3" id="KW-0963">Cytoplasm</keyword>
<dbReference type="PANTHER" id="PTHR33643:SF1">
    <property type="entry name" value="UREASE ACCESSORY PROTEIN D"/>
    <property type="match status" value="1"/>
</dbReference>
<dbReference type="Proteomes" id="UP000290759">
    <property type="component" value="Unassembled WGS sequence"/>
</dbReference>
<dbReference type="InterPro" id="IPR002669">
    <property type="entry name" value="UreD"/>
</dbReference>
<reference evidence="4 5" key="2">
    <citation type="submission" date="2019-02" db="EMBL/GenBank/DDBJ databases">
        <title>'Lichenibacterium ramalinii' gen. nov. sp. nov., 'Lichenibacterium minor' gen. nov. sp. nov.</title>
        <authorList>
            <person name="Pankratov T."/>
        </authorList>
    </citation>
    <scope>NUCLEOTIDE SEQUENCE [LARGE SCALE GENOMIC DNA]</scope>
    <source>
        <strain evidence="4 5">RmlP026</strain>
    </source>
</reference>
<evidence type="ECO:0000313" key="4">
    <source>
        <dbReference type="EMBL" id="RYC32492.1"/>
    </source>
</evidence>
<dbReference type="GO" id="GO:0016151">
    <property type="term" value="F:nickel cation binding"/>
    <property type="evidence" value="ECO:0007669"/>
    <property type="project" value="UniProtKB-UniRule"/>
</dbReference>
<comment type="similarity">
    <text evidence="1 3">Belongs to the UreD family.</text>
</comment>
<keyword evidence="5" id="KW-1185">Reference proteome</keyword>